<sequence length="75" mass="8359">MQFWTLCVLFVALRVTLRFCDVSWICSRLKAPFRPSATYFDGAKVSKTPGSVSVTYVALCVVSDIALKSAFVYVQ</sequence>
<gene>
    <name evidence="1" type="ORF">CFN58_20840</name>
</gene>
<dbReference type="AlphaFoldDB" id="A0A261WFQ7"/>
<accession>A0A261WFQ7</accession>
<evidence type="ECO:0000313" key="1">
    <source>
        <dbReference type="EMBL" id="OZI84988.1"/>
    </source>
</evidence>
<dbReference type="EMBL" id="NKQU01000583">
    <property type="protein sequence ID" value="OZI84988.1"/>
    <property type="molecule type" value="Genomic_DNA"/>
</dbReference>
<dbReference type="Proteomes" id="UP000217163">
    <property type="component" value="Unassembled WGS sequence"/>
</dbReference>
<reference evidence="2" key="1">
    <citation type="journal article" date="2016" name="Sci. Rep.">
        <title>Genome analysis of the kiwifruit canker pathogen Pseudomonas syringae pv. actinidiae biovar 5.</title>
        <authorList>
            <person name="Fujikawa T."/>
            <person name="Sawada H."/>
        </authorList>
    </citation>
    <scope>NUCLEOTIDE SEQUENCE [LARGE SCALE GENOMIC DNA]</scope>
    <source>
        <strain evidence="2">MAFF 212061</strain>
    </source>
</reference>
<comment type="caution">
    <text evidence="1">The sequence shown here is derived from an EMBL/GenBank/DDBJ whole genome shotgun (WGS) entry which is preliminary data.</text>
</comment>
<protein>
    <submittedName>
        <fullName evidence="1">Uncharacterized protein</fullName>
    </submittedName>
</protein>
<proteinExistence type="predicted"/>
<evidence type="ECO:0000313" key="2">
    <source>
        <dbReference type="Proteomes" id="UP000217163"/>
    </source>
</evidence>
<organism evidence="1 2">
    <name type="scientific">Pseudomonas avellanae</name>
    <dbReference type="NCBI Taxonomy" id="46257"/>
    <lineage>
        <taxon>Bacteria</taxon>
        <taxon>Pseudomonadati</taxon>
        <taxon>Pseudomonadota</taxon>
        <taxon>Gammaproteobacteria</taxon>
        <taxon>Pseudomonadales</taxon>
        <taxon>Pseudomonadaceae</taxon>
        <taxon>Pseudomonas</taxon>
    </lineage>
</organism>
<name>A0A261WFQ7_9PSED</name>